<protein>
    <recommendedName>
        <fullName evidence="1">YHYH domain-containing protein</fullName>
    </recommendedName>
</protein>
<dbReference type="InterPro" id="IPR025924">
    <property type="entry name" value="YHYH_dom"/>
</dbReference>
<dbReference type="AlphaFoldDB" id="A0A381WY73"/>
<gene>
    <name evidence="2" type="ORF">METZ01_LOCUS109757</name>
</gene>
<accession>A0A381WY73</accession>
<dbReference type="Pfam" id="PF14240">
    <property type="entry name" value="YHYH"/>
    <property type="match status" value="1"/>
</dbReference>
<dbReference type="EMBL" id="UINC01013126">
    <property type="protein sequence ID" value="SVA56903.1"/>
    <property type="molecule type" value="Genomic_DNA"/>
</dbReference>
<name>A0A381WY73_9ZZZZ</name>
<proteinExistence type="predicted"/>
<evidence type="ECO:0000313" key="2">
    <source>
        <dbReference type="EMBL" id="SVA56903.1"/>
    </source>
</evidence>
<reference evidence="2" key="1">
    <citation type="submission" date="2018-05" db="EMBL/GenBank/DDBJ databases">
        <authorList>
            <person name="Lanie J.A."/>
            <person name="Ng W.-L."/>
            <person name="Kazmierczak K.M."/>
            <person name="Andrzejewski T.M."/>
            <person name="Davidsen T.M."/>
            <person name="Wayne K.J."/>
            <person name="Tettelin H."/>
            <person name="Glass J.I."/>
            <person name="Rusch D."/>
            <person name="Podicherti R."/>
            <person name="Tsui H.-C.T."/>
            <person name="Winkler M.E."/>
        </authorList>
    </citation>
    <scope>NUCLEOTIDE SEQUENCE</scope>
</reference>
<feature type="domain" description="YHYH" evidence="1">
    <location>
        <begin position="48"/>
        <end position="273"/>
    </location>
</feature>
<organism evidence="2">
    <name type="scientific">marine metagenome</name>
    <dbReference type="NCBI Taxonomy" id="408172"/>
    <lineage>
        <taxon>unclassified sequences</taxon>
        <taxon>metagenomes</taxon>
        <taxon>ecological metagenomes</taxon>
    </lineage>
</organism>
<evidence type="ECO:0000259" key="1">
    <source>
        <dbReference type="Pfam" id="PF14240"/>
    </source>
</evidence>
<sequence>MATLTITSNGLPNPAAFGNAFGTNSFTPNVNSATAQTYNYSFIYRGGENTTNAQVTVPLTPMGIMSNGVVFFNPSVGPTTVPPGLDPSTDAPGDGFEYNAVAFRSNFGGDDAGGWPEINGQYHYMSGMFMFLPTGSAESNPSWDANMLTGSTPTPTYYTATDYSSDNFRHTDGHSKILGYCFDGYPIYGPYSYSDANAELGTAVTRMTSSYQHYTTEPAGRGYTWGEKAAGTFINDHEYQIGTGHLDAYNGRYNKTPDYPNGTWAYYMTVDASLQPVYPYIVGNSTKQQRSV</sequence>